<feature type="transmembrane region" description="Helical" evidence="2">
    <location>
        <begin position="74"/>
        <end position="95"/>
    </location>
</feature>
<dbReference type="STRING" id="1499686.BN1079_02236"/>
<dbReference type="InterPro" id="IPR003362">
    <property type="entry name" value="Bact_transf"/>
</dbReference>
<gene>
    <name evidence="4" type="ORF">BN1079_02236</name>
</gene>
<evidence type="ECO:0000259" key="3">
    <source>
        <dbReference type="Pfam" id="PF02397"/>
    </source>
</evidence>
<keyword evidence="2" id="KW-0812">Transmembrane</keyword>
<keyword evidence="5" id="KW-1185">Reference proteome</keyword>
<dbReference type="eggNOG" id="COG2148">
    <property type="taxonomic scope" value="Bacteria"/>
</dbReference>
<organism evidence="4 5">
    <name type="scientific">Pseudomonas saudiphocaensis</name>
    <dbReference type="NCBI Taxonomy" id="1499686"/>
    <lineage>
        <taxon>Bacteria</taxon>
        <taxon>Pseudomonadati</taxon>
        <taxon>Pseudomonadota</taxon>
        <taxon>Gammaproteobacteria</taxon>
        <taxon>Pseudomonadales</taxon>
        <taxon>Pseudomonadaceae</taxon>
        <taxon>Pseudomonas</taxon>
    </lineage>
</organism>
<dbReference type="GO" id="GO:0016780">
    <property type="term" value="F:phosphotransferase activity, for other substituted phosphate groups"/>
    <property type="evidence" value="ECO:0007669"/>
    <property type="project" value="TreeGrafter"/>
</dbReference>
<dbReference type="EMBL" id="CCSF01000001">
    <property type="protein sequence ID" value="CDZ94906.1"/>
    <property type="molecule type" value="Genomic_DNA"/>
</dbReference>
<keyword evidence="2" id="KW-1133">Transmembrane helix</keyword>
<comment type="similarity">
    <text evidence="1">Belongs to the bacterial sugar transferase family.</text>
</comment>
<reference evidence="4 5" key="1">
    <citation type="submission" date="2014-07" db="EMBL/GenBank/DDBJ databases">
        <authorList>
            <person name="Urmite Genomes Urmite Genomes"/>
        </authorList>
    </citation>
    <scope>NUCLEOTIDE SEQUENCE [LARGE SCALE GENOMIC DNA]</scope>
    <source>
        <strain evidence="4 5">20_BN</strain>
    </source>
</reference>
<accession>A0A078LYJ8</accession>
<proteinExistence type="inferred from homology"/>
<dbReference type="Proteomes" id="UP000053902">
    <property type="component" value="Unassembled WGS sequence"/>
</dbReference>
<name>A0A078LYJ8_9PSED</name>
<sequence length="263" mass="29634">MMETSVEGLAEELAEELAFDPGVTQELPAGEKRRDPALRLKIEEAILLQQSGWLLGRPGGTPWSLSRTKRWIEALCATLALLLLSPLLLVVAISIKISSQGPVFFIQQRTGYRGRRFGMFKFRTMVVNAEELKESLRHLNKHGSDSVDFKIDRDPRVTAIGRWLRRTSLDELPNLLNVVRGDMRLVGPRPTSFDANRYHNHHLARLSIYPGITGLWQISGRSNIDFDDRVALDVAYISQQSPWLDLKILLKTPFKVVSGHGAS</sequence>
<evidence type="ECO:0000256" key="1">
    <source>
        <dbReference type="ARBA" id="ARBA00006464"/>
    </source>
</evidence>
<keyword evidence="2" id="KW-0472">Membrane</keyword>
<dbReference type="Pfam" id="PF02397">
    <property type="entry name" value="Bac_transf"/>
    <property type="match status" value="1"/>
</dbReference>
<dbReference type="HOGENOM" id="CLU_024920_1_0_6"/>
<evidence type="ECO:0000256" key="2">
    <source>
        <dbReference type="SAM" id="Phobius"/>
    </source>
</evidence>
<dbReference type="RefSeq" id="WP_231850777.1">
    <property type="nucleotide sequence ID" value="NZ_CCSF01000001.1"/>
</dbReference>
<dbReference type="PANTHER" id="PTHR30576">
    <property type="entry name" value="COLANIC BIOSYNTHESIS UDP-GLUCOSE LIPID CARRIER TRANSFERASE"/>
    <property type="match status" value="1"/>
</dbReference>
<evidence type="ECO:0000313" key="4">
    <source>
        <dbReference type="EMBL" id="CDZ94906.1"/>
    </source>
</evidence>
<keyword evidence="4" id="KW-0808">Transferase</keyword>
<protein>
    <submittedName>
        <fullName evidence="4">Sugar transferase</fullName>
    </submittedName>
</protein>
<feature type="domain" description="Bacterial sugar transferase" evidence="3">
    <location>
        <begin position="69"/>
        <end position="257"/>
    </location>
</feature>
<evidence type="ECO:0000313" key="5">
    <source>
        <dbReference type="Proteomes" id="UP000053902"/>
    </source>
</evidence>
<dbReference type="PANTHER" id="PTHR30576:SF10">
    <property type="entry name" value="SLL5057 PROTEIN"/>
    <property type="match status" value="1"/>
</dbReference>
<dbReference type="AlphaFoldDB" id="A0A078LYJ8"/>